<keyword evidence="2" id="KW-1185">Reference proteome</keyword>
<proteinExistence type="predicted"/>
<sequence>MCYSRWPFFSFCCRLVIIPLNACYRSYVPGGDCGSYWERRSLSGLVHLFFPH</sequence>
<protein>
    <submittedName>
        <fullName evidence="1">Uncharacterized protein</fullName>
    </submittedName>
</protein>
<comment type="caution">
    <text evidence="1">The sequence shown here is derived from an EMBL/GenBank/DDBJ whole genome shotgun (WGS) entry which is preliminary data.</text>
</comment>
<name>A0ACB0Y3D1_MELEN</name>
<reference evidence="1" key="1">
    <citation type="submission" date="2023-11" db="EMBL/GenBank/DDBJ databases">
        <authorList>
            <person name="Poullet M."/>
        </authorList>
    </citation>
    <scope>NUCLEOTIDE SEQUENCE</scope>
    <source>
        <strain evidence="1">E1834</strain>
    </source>
</reference>
<organism evidence="1 2">
    <name type="scientific">Meloidogyne enterolobii</name>
    <name type="common">Root-knot nematode worm</name>
    <name type="synonym">Meloidogyne mayaguensis</name>
    <dbReference type="NCBI Taxonomy" id="390850"/>
    <lineage>
        <taxon>Eukaryota</taxon>
        <taxon>Metazoa</taxon>
        <taxon>Ecdysozoa</taxon>
        <taxon>Nematoda</taxon>
        <taxon>Chromadorea</taxon>
        <taxon>Rhabditida</taxon>
        <taxon>Tylenchina</taxon>
        <taxon>Tylenchomorpha</taxon>
        <taxon>Tylenchoidea</taxon>
        <taxon>Meloidogynidae</taxon>
        <taxon>Meloidogyninae</taxon>
        <taxon>Meloidogyne</taxon>
    </lineage>
</organism>
<accession>A0ACB0Y3D1</accession>
<dbReference type="Proteomes" id="UP001497535">
    <property type="component" value="Unassembled WGS sequence"/>
</dbReference>
<evidence type="ECO:0000313" key="2">
    <source>
        <dbReference type="Proteomes" id="UP001497535"/>
    </source>
</evidence>
<gene>
    <name evidence="1" type="ORF">MENTE1834_LOCUS6925</name>
</gene>
<dbReference type="EMBL" id="CAVMJV010000005">
    <property type="protein sequence ID" value="CAK5029479.1"/>
    <property type="molecule type" value="Genomic_DNA"/>
</dbReference>
<evidence type="ECO:0000313" key="1">
    <source>
        <dbReference type="EMBL" id="CAK5029479.1"/>
    </source>
</evidence>